<dbReference type="InterPro" id="IPR004839">
    <property type="entry name" value="Aminotransferase_I/II_large"/>
</dbReference>
<evidence type="ECO:0000256" key="6">
    <source>
        <dbReference type="RuleBase" id="RU000481"/>
    </source>
</evidence>
<reference evidence="8 9" key="2">
    <citation type="submission" date="2018-06" db="EMBL/GenBank/DDBJ databases">
        <authorList>
            <person name="Zhirakovskaya E."/>
        </authorList>
    </citation>
    <scope>NUCLEOTIDE SEQUENCE [LARGE SCALE GENOMIC DNA]</scope>
    <source>
        <strain evidence="8 9">FBKL4.011</strain>
    </source>
</reference>
<evidence type="ECO:0000256" key="4">
    <source>
        <dbReference type="ARBA" id="ARBA00022679"/>
    </source>
</evidence>
<dbReference type="InterPro" id="IPR050596">
    <property type="entry name" value="AspAT/PAT-like"/>
</dbReference>
<evidence type="ECO:0000256" key="2">
    <source>
        <dbReference type="ARBA" id="ARBA00007441"/>
    </source>
</evidence>
<dbReference type="Proteomes" id="UP000251213">
    <property type="component" value="Unassembled WGS sequence"/>
</dbReference>
<dbReference type="InterPro" id="IPR015421">
    <property type="entry name" value="PyrdxlP-dep_Trfase_major"/>
</dbReference>
<dbReference type="GO" id="GO:0008483">
    <property type="term" value="F:transaminase activity"/>
    <property type="evidence" value="ECO:0007669"/>
    <property type="project" value="UniProtKB-KW"/>
</dbReference>
<keyword evidence="5" id="KW-0663">Pyridoxal phosphate</keyword>
<dbReference type="CDD" id="cd00609">
    <property type="entry name" value="AAT_like"/>
    <property type="match status" value="1"/>
</dbReference>
<dbReference type="GO" id="GO:0030170">
    <property type="term" value="F:pyridoxal phosphate binding"/>
    <property type="evidence" value="ECO:0007669"/>
    <property type="project" value="InterPro"/>
</dbReference>
<dbReference type="InterPro" id="IPR004838">
    <property type="entry name" value="NHTrfase_class1_PyrdxlP-BS"/>
</dbReference>
<dbReference type="InterPro" id="IPR015422">
    <property type="entry name" value="PyrdxlP-dep_Trfase_small"/>
</dbReference>
<dbReference type="PROSITE" id="PS00105">
    <property type="entry name" value="AA_TRANSFER_CLASS_1"/>
    <property type="match status" value="1"/>
</dbReference>
<dbReference type="EC" id="2.6.1.-" evidence="6"/>
<dbReference type="PANTHER" id="PTHR46383">
    <property type="entry name" value="ASPARTATE AMINOTRANSFERASE"/>
    <property type="match status" value="1"/>
</dbReference>
<evidence type="ECO:0000256" key="1">
    <source>
        <dbReference type="ARBA" id="ARBA00001933"/>
    </source>
</evidence>
<comment type="similarity">
    <text evidence="2 6">Belongs to the class-I pyridoxal-phosphate-dependent aminotransferase family.</text>
</comment>
<evidence type="ECO:0000313" key="9">
    <source>
        <dbReference type="Proteomes" id="UP000251213"/>
    </source>
</evidence>
<feature type="domain" description="Aminotransferase class I/classII large" evidence="7">
    <location>
        <begin position="31"/>
        <end position="380"/>
    </location>
</feature>
<dbReference type="GO" id="GO:0006520">
    <property type="term" value="P:amino acid metabolic process"/>
    <property type="evidence" value="ECO:0007669"/>
    <property type="project" value="InterPro"/>
</dbReference>
<name>A0A364K4R8_9BACL</name>
<dbReference type="OrthoDB" id="9813612at2"/>
<dbReference type="InterPro" id="IPR015424">
    <property type="entry name" value="PyrdxlP-dep_Trfase"/>
</dbReference>
<gene>
    <name evidence="8" type="ORF">DL897_08590</name>
</gene>
<evidence type="ECO:0000256" key="5">
    <source>
        <dbReference type="ARBA" id="ARBA00022898"/>
    </source>
</evidence>
<keyword evidence="4 6" id="KW-0808">Transferase</keyword>
<dbReference type="PANTHER" id="PTHR46383:SF3">
    <property type="entry name" value="ASPARTATE AMINOTRANSFERASE-RELATED"/>
    <property type="match status" value="1"/>
</dbReference>
<comment type="cofactor">
    <cofactor evidence="1 6">
        <name>pyridoxal 5'-phosphate</name>
        <dbReference type="ChEBI" id="CHEBI:597326"/>
    </cofactor>
</comment>
<protein>
    <recommendedName>
        <fullName evidence="6">Aminotransferase</fullName>
        <ecNumber evidence="6">2.6.1.-</ecNumber>
    </recommendedName>
</protein>
<organism evidence="8 9">
    <name type="scientific">Thermoflavimicrobium daqui</name>
    <dbReference type="NCBI Taxonomy" id="2137476"/>
    <lineage>
        <taxon>Bacteria</taxon>
        <taxon>Bacillati</taxon>
        <taxon>Bacillota</taxon>
        <taxon>Bacilli</taxon>
        <taxon>Bacillales</taxon>
        <taxon>Thermoactinomycetaceae</taxon>
        <taxon>Thermoflavimicrobium</taxon>
    </lineage>
</organism>
<sequence length="397" mass="44102">MNLEEKISPIVKQLAPSGIRRFFDLVNTKPDAISLGVGEPDFTTPWHIREACVDALERGMTSYTSNQGMPELLEKISQYLSDRFSLAYDGQSEILVTFGASEAIDIALRTLITHGDEVLIPEPCYVSYTSCVQLAGGKAIAIPTSSQNGFKLRAEDLEKAISPRSKVLILCYPNNPTGAIMRKEDWEPIAQVIKKHDLLVISDEIYAELTYRGHHFSLASLPGMKEHVILISGFSKAFAMTGWRIGYVAAPEILLQAMLKIHQYTALCAPITSQIAAFEALKNGLSECEAMVSQYDRRRRFVVKAFQEIGLTCHEPQGAFYVFPSIQPLGMDAHTFAEELIQEESVAVVPGDVFGPSGKGHIRCSYATSLDRLDEALRRIERFVKKKRKNILLSSIS</sequence>
<reference evidence="8 9" key="1">
    <citation type="submission" date="2018-06" db="EMBL/GenBank/DDBJ databases">
        <title>Thermoflavimicrobium daqus sp. nov., a thermophilic microbe isolated from Moutai-flavour Daqu.</title>
        <authorList>
            <person name="Wang X."/>
            <person name="Zhou H."/>
        </authorList>
    </citation>
    <scope>NUCLEOTIDE SEQUENCE [LARGE SCALE GENOMIC DNA]</scope>
    <source>
        <strain evidence="8 9">FBKL4.011</strain>
    </source>
</reference>
<comment type="caution">
    <text evidence="8">The sequence shown here is derived from an EMBL/GenBank/DDBJ whole genome shotgun (WGS) entry which is preliminary data.</text>
</comment>
<dbReference type="AlphaFoldDB" id="A0A364K4R8"/>
<dbReference type="Gene3D" id="3.90.1150.10">
    <property type="entry name" value="Aspartate Aminotransferase, domain 1"/>
    <property type="match status" value="1"/>
</dbReference>
<proteinExistence type="inferred from homology"/>
<dbReference type="FunFam" id="3.40.640.10:FF:000033">
    <property type="entry name" value="Aspartate aminotransferase"/>
    <property type="match status" value="1"/>
</dbReference>
<evidence type="ECO:0000256" key="3">
    <source>
        <dbReference type="ARBA" id="ARBA00022576"/>
    </source>
</evidence>
<keyword evidence="9" id="KW-1185">Reference proteome</keyword>
<dbReference type="EMBL" id="QJKK01000004">
    <property type="protein sequence ID" value="RAL24374.1"/>
    <property type="molecule type" value="Genomic_DNA"/>
</dbReference>
<dbReference type="Pfam" id="PF00155">
    <property type="entry name" value="Aminotran_1_2"/>
    <property type="match status" value="1"/>
</dbReference>
<dbReference type="SUPFAM" id="SSF53383">
    <property type="entry name" value="PLP-dependent transferases"/>
    <property type="match status" value="1"/>
</dbReference>
<dbReference type="Gene3D" id="3.40.640.10">
    <property type="entry name" value="Type I PLP-dependent aspartate aminotransferase-like (Major domain)"/>
    <property type="match status" value="1"/>
</dbReference>
<evidence type="ECO:0000313" key="8">
    <source>
        <dbReference type="EMBL" id="RAL24374.1"/>
    </source>
</evidence>
<keyword evidence="3 6" id="KW-0032">Aminotransferase</keyword>
<dbReference type="RefSeq" id="WP_113658744.1">
    <property type="nucleotide sequence ID" value="NZ_KZ845666.1"/>
</dbReference>
<evidence type="ECO:0000259" key="7">
    <source>
        <dbReference type="Pfam" id="PF00155"/>
    </source>
</evidence>
<accession>A0A364K4R8</accession>